<evidence type="ECO:0000313" key="1">
    <source>
        <dbReference type="EMBL" id="CRZ11308.1"/>
    </source>
</evidence>
<protein>
    <submittedName>
        <fullName evidence="1">Uncharacterized protein</fullName>
    </submittedName>
</protein>
<name>A0A0H5RBB3_9EUKA</name>
<proteinExistence type="predicted"/>
<dbReference type="EMBL" id="HACM01010866">
    <property type="protein sequence ID" value="CRZ11308.1"/>
    <property type="molecule type" value="Transcribed_RNA"/>
</dbReference>
<dbReference type="AlphaFoldDB" id="A0A0H5RBB3"/>
<organism evidence="1">
    <name type="scientific">Spongospora subterranea</name>
    <dbReference type="NCBI Taxonomy" id="70186"/>
    <lineage>
        <taxon>Eukaryota</taxon>
        <taxon>Sar</taxon>
        <taxon>Rhizaria</taxon>
        <taxon>Endomyxa</taxon>
        <taxon>Phytomyxea</taxon>
        <taxon>Plasmodiophorida</taxon>
        <taxon>Plasmodiophoridae</taxon>
        <taxon>Spongospora</taxon>
    </lineage>
</organism>
<accession>A0A0H5RBB3</accession>
<sequence length="132" mass="14710">TLSSLVATRRLLIIKSTMRRFRPTLTTQESPIYQRRRIKNTNDVEDIRNEITMLEKNIHHNVAQLAALQSAAMALHRRVDVLDESFPHSMASGQSAGRSVLQSQVPLIELNCVPVAPPPSVSGQGPVPLPYY</sequence>
<feature type="non-terminal residue" evidence="1">
    <location>
        <position position="1"/>
    </location>
</feature>
<reference evidence="1" key="1">
    <citation type="submission" date="2015-04" db="EMBL/GenBank/DDBJ databases">
        <title>The genome sequence of the plant pathogenic Rhizarian Plasmodiophora brassicae reveals insights in its biotrophic life cycle and the origin of chitin synthesis.</title>
        <authorList>
            <person name="Schwelm A."/>
            <person name="Fogelqvist J."/>
            <person name="Knaust A."/>
            <person name="Julke S."/>
            <person name="Lilja T."/>
            <person name="Dhandapani V."/>
            <person name="Bonilla-Rosso G."/>
            <person name="Karlsson M."/>
            <person name="Shevchenko A."/>
            <person name="Choi S.R."/>
            <person name="Kim H.G."/>
            <person name="Park J.Y."/>
            <person name="Lim Y.P."/>
            <person name="Ludwig-Muller J."/>
            <person name="Dixelius C."/>
        </authorList>
    </citation>
    <scope>NUCLEOTIDE SEQUENCE</scope>
    <source>
        <tissue evidence="1">Potato root galls</tissue>
    </source>
</reference>